<comment type="caution">
    <text evidence="2">The sequence shown here is derived from an EMBL/GenBank/DDBJ whole genome shotgun (WGS) entry which is preliminary data.</text>
</comment>
<dbReference type="SUPFAM" id="SSF52402">
    <property type="entry name" value="Adenine nucleotide alpha hydrolases-like"/>
    <property type="match status" value="1"/>
</dbReference>
<dbReference type="Proteomes" id="UP000037020">
    <property type="component" value="Unassembled WGS sequence"/>
</dbReference>
<dbReference type="EMBL" id="LGUT01003019">
    <property type="protein sequence ID" value="KOG86131.1"/>
    <property type="molecule type" value="Genomic_DNA"/>
</dbReference>
<evidence type="ECO:0000313" key="2">
    <source>
        <dbReference type="EMBL" id="KOG86131.1"/>
    </source>
</evidence>
<evidence type="ECO:0000259" key="1">
    <source>
        <dbReference type="Pfam" id="PF00733"/>
    </source>
</evidence>
<evidence type="ECO:0000313" key="3">
    <source>
        <dbReference type="Proteomes" id="UP000037020"/>
    </source>
</evidence>
<feature type="domain" description="Asparagine synthetase" evidence="1">
    <location>
        <begin position="4"/>
        <end position="153"/>
    </location>
</feature>
<dbReference type="Pfam" id="PF00733">
    <property type="entry name" value="Asn_synthase"/>
    <property type="match status" value="1"/>
</dbReference>
<name>A0ABR5IYA0_9ACTN</name>
<organism evidence="2 3">
    <name type="scientific">Streptomyces varsoviensis</name>
    <dbReference type="NCBI Taxonomy" id="67373"/>
    <lineage>
        <taxon>Bacteria</taxon>
        <taxon>Bacillati</taxon>
        <taxon>Actinomycetota</taxon>
        <taxon>Actinomycetes</taxon>
        <taxon>Kitasatosporales</taxon>
        <taxon>Streptomycetaceae</taxon>
        <taxon>Streptomyces</taxon>
    </lineage>
</organism>
<feature type="non-terminal residue" evidence="2">
    <location>
        <position position="1"/>
    </location>
</feature>
<reference evidence="2 3" key="1">
    <citation type="submission" date="2015-07" db="EMBL/GenBank/DDBJ databases">
        <authorList>
            <person name="Ju K.-S."/>
            <person name="Doroghazi J.R."/>
            <person name="Metcalf W.W."/>
        </authorList>
    </citation>
    <scope>NUCLEOTIDE SEQUENCE [LARGE SCALE GENOMIC DNA]</scope>
    <source>
        <strain evidence="2 3">NRRL B-3589</strain>
    </source>
</reference>
<dbReference type="InterPro" id="IPR001962">
    <property type="entry name" value="Asn_synthase"/>
</dbReference>
<proteinExistence type="predicted"/>
<keyword evidence="3" id="KW-1185">Reference proteome</keyword>
<sequence>LPAWASAQAAEQFGELLARAAERDDLPPASEAGRHARIHQMREAGRIAGLLYEAGAAADLPTHSPFCDDTVLDACLAVRPEDAGSPWSYKPLLAAAMGGLVPDRLLERTTKDHCGTEWHHGLRTHRRQLAAWADTSLLSAAGITEPRALRLAMLSPGLNTGGVAGLENTLGAEAWLREVAAHPEPEYLALRDPQEEPSIDTATH</sequence>
<accession>A0ABR5IYA0</accession>
<gene>
    <name evidence="2" type="ORF">ADK38_32765</name>
</gene>
<protein>
    <recommendedName>
        <fullName evidence="1">Asparagine synthetase domain-containing protein</fullName>
    </recommendedName>
</protein>